<evidence type="ECO:0000313" key="1">
    <source>
        <dbReference type="EMBL" id="MBI3128699.1"/>
    </source>
</evidence>
<name>A0A932HZP6_UNCTE</name>
<dbReference type="EMBL" id="JACPUR010000035">
    <property type="protein sequence ID" value="MBI3128699.1"/>
    <property type="molecule type" value="Genomic_DNA"/>
</dbReference>
<protein>
    <submittedName>
        <fullName evidence="1">Uncharacterized protein</fullName>
    </submittedName>
</protein>
<reference evidence="1" key="1">
    <citation type="submission" date="2020-07" db="EMBL/GenBank/DDBJ databases">
        <title>Huge and variable diversity of episymbiotic CPR bacteria and DPANN archaea in groundwater ecosystems.</title>
        <authorList>
            <person name="He C.Y."/>
            <person name="Keren R."/>
            <person name="Whittaker M."/>
            <person name="Farag I.F."/>
            <person name="Doudna J."/>
            <person name="Cate J.H.D."/>
            <person name="Banfield J.F."/>
        </authorList>
    </citation>
    <scope>NUCLEOTIDE SEQUENCE</scope>
    <source>
        <strain evidence="1">NC_groundwater_763_Ag_S-0.2um_68_21</strain>
    </source>
</reference>
<evidence type="ECO:0000313" key="2">
    <source>
        <dbReference type="Proteomes" id="UP000782312"/>
    </source>
</evidence>
<sequence length="138" mass="15091">MPISPWDCSVSLPSPDGRLTAVIKNAVEIGMGAPTRGRLALSNRMSLEDCNPSMAWSEDSQLLAVPQWHYDPKPGPGGARPVQRLAIISPGRRQVRYAPGTYRILELHAFAGGVVRGVDSPAYAPRPFEVDVSRIEWE</sequence>
<proteinExistence type="predicted"/>
<dbReference type="AlphaFoldDB" id="A0A932HZP6"/>
<gene>
    <name evidence="1" type="ORF">HYZ11_13930</name>
</gene>
<dbReference type="Proteomes" id="UP000782312">
    <property type="component" value="Unassembled WGS sequence"/>
</dbReference>
<organism evidence="1 2">
    <name type="scientific">Tectimicrobiota bacterium</name>
    <dbReference type="NCBI Taxonomy" id="2528274"/>
    <lineage>
        <taxon>Bacteria</taxon>
        <taxon>Pseudomonadati</taxon>
        <taxon>Nitrospinota/Tectimicrobiota group</taxon>
        <taxon>Candidatus Tectimicrobiota</taxon>
    </lineage>
</organism>
<accession>A0A932HZP6</accession>
<comment type="caution">
    <text evidence="1">The sequence shown here is derived from an EMBL/GenBank/DDBJ whole genome shotgun (WGS) entry which is preliminary data.</text>
</comment>